<dbReference type="AlphaFoldDB" id="A0A137NQJ5"/>
<gene>
    <name evidence="1" type="ORF">CONCODRAFT_13522</name>
</gene>
<evidence type="ECO:0000313" key="1">
    <source>
        <dbReference type="EMBL" id="KXN65036.1"/>
    </source>
</evidence>
<dbReference type="InterPro" id="IPR036691">
    <property type="entry name" value="Endo/exonu/phosph_ase_sf"/>
</dbReference>
<reference evidence="1 2" key="1">
    <citation type="journal article" date="2015" name="Genome Biol. Evol.">
        <title>Phylogenomic analyses indicate that early fungi evolved digesting cell walls of algal ancestors of land plants.</title>
        <authorList>
            <person name="Chang Y."/>
            <person name="Wang S."/>
            <person name="Sekimoto S."/>
            <person name="Aerts A.L."/>
            <person name="Choi C."/>
            <person name="Clum A."/>
            <person name="LaButti K.M."/>
            <person name="Lindquist E.A."/>
            <person name="Yee Ngan C."/>
            <person name="Ohm R.A."/>
            <person name="Salamov A.A."/>
            <person name="Grigoriev I.V."/>
            <person name="Spatafora J.W."/>
            <person name="Berbee M.L."/>
        </authorList>
    </citation>
    <scope>NUCLEOTIDE SEQUENCE [LARGE SCALE GENOMIC DNA]</scope>
    <source>
        <strain evidence="1 2">NRRL 28638</strain>
    </source>
</reference>
<proteinExistence type="predicted"/>
<name>A0A137NQJ5_CONC2</name>
<protein>
    <recommendedName>
        <fullName evidence="3">Endonuclease/exonuclease/phosphatase domain-containing protein</fullName>
    </recommendedName>
</protein>
<sequence length="278" mass="31560">MTLINNSNLVIKYWNCRGIGSKYLDQYLLDYPPSIDYDILFLSETWFIDLPFISTLPTFLCHSIITPRIYISDQVYSRHTAGLYCLIHPNLKPYIKSFHTTPYSITLIFQPPNPLNFNSMPSINTIIPSINPFNSMPSTSNNITLNNINSSPSNTILSNSMPSTSTQSPSYKFNPITIQAVYIPPNLNPQDLIKFITPPFPIDVLIGDINIAYNTTLNRVKYSPLIEERISLLSSLTSKHHLSYIPYSTTMKAKLDHAFVNLILQPKLECFPSHPIIT</sequence>
<dbReference type="SUPFAM" id="SSF56219">
    <property type="entry name" value="DNase I-like"/>
    <property type="match status" value="1"/>
</dbReference>
<dbReference type="Gene3D" id="3.60.10.10">
    <property type="entry name" value="Endonuclease/exonuclease/phosphatase"/>
    <property type="match status" value="1"/>
</dbReference>
<keyword evidence="2" id="KW-1185">Reference proteome</keyword>
<evidence type="ECO:0000313" key="2">
    <source>
        <dbReference type="Proteomes" id="UP000070444"/>
    </source>
</evidence>
<evidence type="ECO:0008006" key="3">
    <source>
        <dbReference type="Google" id="ProtNLM"/>
    </source>
</evidence>
<dbReference type="Proteomes" id="UP000070444">
    <property type="component" value="Unassembled WGS sequence"/>
</dbReference>
<dbReference type="STRING" id="796925.A0A137NQJ5"/>
<dbReference type="OrthoDB" id="5598740at2759"/>
<dbReference type="EMBL" id="KQ965009">
    <property type="protein sequence ID" value="KXN65036.1"/>
    <property type="molecule type" value="Genomic_DNA"/>
</dbReference>
<organism evidence="1 2">
    <name type="scientific">Conidiobolus coronatus (strain ATCC 28846 / CBS 209.66 / NRRL 28638)</name>
    <name type="common">Delacroixia coronata</name>
    <dbReference type="NCBI Taxonomy" id="796925"/>
    <lineage>
        <taxon>Eukaryota</taxon>
        <taxon>Fungi</taxon>
        <taxon>Fungi incertae sedis</taxon>
        <taxon>Zoopagomycota</taxon>
        <taxon>Entomophthoromycotina</taxon>
        <taxon>Entomophthoromycetes</taxon>
        <taxon>Entomophthorales</taxon>
        <taxon>Ancylistaceae</taxon>
        <taxon>Conidiobolus</taxon>
    </lineage>
</organism>
<accession>A0A137NQJ5</accession>
<feature type="non-terminal residue" evidence="1">
    <location>
        <position position="278"/>
    </location>
</feature>